<gene>
    <name evidence="1" type="ORF">IWW38_004342</name>
</gene>
<accession>A0ACC1LXV7</accession>
<proteinExistence type="predicted"/>
<comment type="caution">
    <text evidence="1">The sequence shown here is derived from an EMBL/GenBank/DDBJ whole genome shotgun (WGS) entry which is preliminary data.</text>
</comment>
<organism evidence="1 2">
    <name type="scientific">Coemansia aciculifera</name>
    <dbReference type="NCBI Taxonomy" id="417176"/>
    <lineage>
        <taxon>Eukaryota</taxon>
        <taxon>Fungi</taxon>
        <taxon>Fungi incertae sedis</taxon>
        <taxon>Zoopagomycota</taxon>
        <taxon>Kickxellomycotina</taxon>
        <taxon>Kickxellomycetes</taxon>
        <taxon>Kickxellales</taxon>
        <taxon>Kickxellaceae</taxon>
        <taxon>Coemansia</taxon>
    </lineage>
</organism>
<evidence type="ECO:0000313" key="1">
    <source>
        <dbReference type="EMBL" id="KAJ2890052.1"/>
    </source>
</evidence>
<evidence type="ECO:0000313" key="2">
    <source>
        <dbReference type="Proteomes" id="UP001139981"/>
    </source>
</evidence>
<protein>
    <submittedName>
        <fullName evidence="1">Uncharacterized protein</fullName>
    </submittedName>
</protein>
<sequence length="198" mass="22118">MQEIFSEYGRILSVKFSSDSTRMIDSNAPKGESMAYVEMNTAEEAQKAMDYMDGGLIDNVKVEVSTSTQGRSDGRYSRNSRFGGRSGGRSGGRRRYRNNGDRRSRAMGDVHRPDSGRRSPSRQGRGGRYARSPSPFRGRRMSRDRRSPVRSRSPYGRRYGGGGGGGGSRYQARSPSPRNGGYRGGRYARSRSFSRSRR</sequence>
<dbReference type="EMBL" id="JANBVB010001529">
    <property type="protein sequence ID" value="KAJ2890052.1"/>
    <property type="molecule type" value="Genomic_DNA"/>
</dbReference>
<dbReference type="Proteomes" id="UP001139981">
    <property type="component" value="Unassembled WGS sequence"/>
</dbReference>
<reference evidence="1" key="1">
    <citation type="submission" date="2022-07" db="EMBL/GenBank/DDBJ databases">
        <title>Phylogenomic reconstructions and comparative analyses of Kickxellomycotina fungi.</title>
        <authorList>
            <person name="Reynolds N.K."/>
            <person name="Stajich J.E."/>
            <person name="Barry K."/>
            <person name="Grigoriev I.V."/>
            <person name="Crous P."/>
            <person name="Smith M.E."/>
        </authorList>
    </citation>
    <scope>NUCLEOTIDE SEQUENCE</scope>
    <source>
        <strain evidence="1">CBS 190363</strain>
    </source>
</reference>
<name>A0ACC1LXV7_9FUNG</name>
<keyword evidence="2" id="KW-1185">Reference proteome</keyword>